<dbReference type="PROSITE" id="PS51864">
    <property type="entry name" value="ASTACIN"/>
    <property type="match status" value="1"/>
</dbReference>
<evidence type="ECO:0000256" key="6">
    <source>
        <dbReference type="PROSITE-ProRule" id="PRU01211"/>
    </source>
</evidence>
<dbReference type="InterPro" id="IPR001506">
    <property type="entry name" value="Peptidase_M12A"/>
</dbReference>
<dbReference type="OrthoDB" id="6061307at2759"/>
<dbReference type="Pfam" id="PF01400">
    <property type="entry name" value="Astacin"/>
    <property type="match status" value="1"/>
</dbReference>
<dbReference type="PANTHER" id="PTHR10127:SF780">
    <property type="entry name" value="METALLOENDOPEPTIDASE"/>
    <property type="match status" value="1"/>
</dbReference>
<feature type="domain" description="Peptidase M12A" evidence="8">
    <location>
        <begin position="1"/>
        <end position="110"/>
    </location>
</feature>
<keyword evidence="1 7" id="KW-0645">Protease</keyword>
<dbReference type="STRING" id="283909.R7TA98"/>
<dbReference type="Gene3D" id="3.40.390.10">
    <property type="entry name" value="Collagenase (Catalytic Domain)"/>
    <property type="match status" value="1"/>
</dbReference>
<keyword evidence="3 7" id="KW-0378">Hydrolase</keyword>
<keyword evidence="11" id="KW-1185">Reference proteome</keyword>
<feature type="non-terminal residue" evidence="9">
    <location>
        <position position="148"/>
    </location>
</feature>
<dbReference type="EMBL" id="KB310830">
    <property type="protein sequence ID" value="ELT90663.1"/>
    <property type="molecule type" value="Genomic_DNA"/>
</dbReference>
<evidence type="ECO:0000313" key="9">
    <source>
        <dbReference type="EMBL" id="ELT90663.1"/>
    </source>
</evidence>
<evidence type="ECO:0000256" key="3">
    <source>
        <dbReference type="ARBA" id="ARBA00022801"/>
    </source>
</evidence>
<keyword evidence="4 7" id="KW-0862">Zinc</keyword>
<comment type="cofactor">
    <cofactor evidence="7">
        <name>Zn(2+)</name>
        <dbReference type="ChEBI" id="CHEBI:29105"/>
    </cofactor>
    <text evidence="7">Binds 1 zinc ion per subunit.</text>
</comment>
<dbReference type="PROSITE" id="PS00022">
    <property type="entry name" value="EGF_1"/>
    <property type="match status" value="1"/>
</dbReference>
<evidence type="ECO:0000256" key="7">
    <source>
        <dbReference type="RuleBase" id="RU361183"/>
    </source>
</evidence>
<feature type="non-terminal residue" evidence="9">
    <location>
        <position position="1"/>
    </location>
</feature>
<dbReference type="EnsemblMetazoa" id="CapteT66512">
    <property type="protein sequence ID" value="CapteP66512"/>
    <property type="gene ID" value="CapteG66512"/>
</dbReference>
<evidence type="ECO:0000256" key="5">
    <source>
        <dbReference type="ARBA" id="ARBA00023049"/>
    </source>
</evidence>
<evidence type="ECO:0000256" key="1">
    <source>
        <dbReference type="ARBA" id="ARBA00022670"/>
    </source>
</evidence>
<dbReference type="PROSITE" id="PS01186">
    <property type="entry name" value="EGF_2"/>
    <property type="match status" value="1"/>
</dbReference>
<comment type="caution">
    <text evidence="6">Lacks conserved residue(s) required for the propagation of feature annotation.</text>
</comment>
<name>R7TA98_CAPTE</name>
<keyword evidence="5 7" id="KW-0482">Metalloprotease</keyword>
<dbReference type="Proteomes" id="UP000014760">
    <property type="component" value="Unassembled WGS sequence"/>
</dbReference>
<dbReference type="OMA" id="LIIENEC"/>
<protein>
    <recommendedName>
        <fullName evidence="7">Metalloendopeptidase</fullName>
        <ecNumber evidence="7">3.4.24.-</ecNumber>
    </recommendedName>
</protein>
<keyword evidence="2 7" id="KW-0479">Metal-binding</keyword>
<dbReference type="AlphaFoldDB" id="R7TA98"/>
<dbReference type="InterPro" id="IPR000742">
    <property type="entry name" value="EGF"/>
</dbReference>
<accession>R7TA98</accession>
<dbReference type="SUPFAM" id="SSF55486">
    <property type="entry name" value="Metalloproteases ('zincins'), catalytic domain"/>
    <property type="match status" value="1"/>
</dbReference>
<reference evidence="10" key="3">
    <citation type="submission" date="2015-06" db="UniProtKB">
        <authorList>
            <consortium name="EnsemblMetazoa"/>
        </authorList>
    </citation>
    <scope>IDENTIFICATION</scope>
</reference>
<dbReference type="EC" id="3.4.24.-" evidence="7"/>
<dbReference type="PRINTS" id="PR00480">
    <property type="entry name" value="ASTACIN"/>
</dbReference>
<evidence type="ECO:0000256" key="4">
    <source>
        <dbReference type="ARBA" id="ARBA00022833"/>
    </source>
</evidence>
<dbReference type="HOGENOM" id="CLU_119828_0_0_1"/>
<gene>
    <name evidence="9" type="ORF">CAPTEDRAFT_66512</name>
</gene>
<dbReference type="GO" id="GO:0004222">
    <property type="term" value="F:metalloendopeptidase activity"/>
    <property type="evidence" value="ECO:0007669"/>
    <property type="project" value="UniProtKB-UniRule"/>
</dbReference>
<dbReference type="PANTHER" id="PTHR10127">
    <property type="entry name" value="DISCOIDIN, CUB, EGF, LAMININ , AND ZINC METALLOPROTEASE DOMAIN CONTAINING"/>
    <property type="match status" value="1"/>
</dbReference>
<dbReference type="GO" id="GO:0006508">
    <property type="term" value="P:proteolysis"/>
    <property type="evidence" value="ECO:0007669"/>
    <property type="project" value="UniProtKB-KW"/>
</dbReference>
<organism evidence="9">
    <name type="scientific">Capitella teleta</name>
    <name type="common">Polychaete worm</name>
    <dbReference type="NCBI Taxonomy" id="283909"/>
    <lineage>
        <taxon>Eukaryota</taxon>
        <taxon>Metazoa</taxon>
        <taxon>Spiralia</taxon>
        <taxon>Lophotrochozoa</taxon>
        <taxon>Annelida</taxon>
        <taxon>Polychaeta</taxon>
        <taxon>Sedentaria</taxon>
        <taxon>Scolecida</taxon>
        <taxon>Capitellidae</taxon>
        <taxon>Capitella</taxon>
    </lineage>
</organism>
<evidence type="ECO:0000256" key="2">
    <source>
        <dbReference type="ARBA" id="ARBA00022723"/>
    </source>
</evidence>
<reference evidence="11" key="1">
    <citation type="submission" date="2012-12" db="EMBL/GenBank/DDBJ databases">
        <authorList>
            <person name="Hellsten U."/>
            <person name="Grimwood J."/>
            <person name="Chapman J.A."/>
            <person name="Shapiro H."/>
            <person name="Aerts A."/>
            <person name="Otillar R.P."/>
            <person name="Terry A.Y."/>
            <person name="Boore J.L."/>
            <person name="Simakov O."/>
            <person name="Marletaz F."/>
            <person name="Cho S.-J."/>
            <person name="Edsinger-Gonzales E."/>
            <person name="Havlak P."/>
            <person name="Kuo D.-H."/>
            <person name="Larsson T."/>
            <person name="Lv J."/>
            <person name="Arendt D."/>
            <person name="Savage R."/>
            <person name="Osoegawa K."/>
            <person name="de Jong P."/>
            <person name="Lindberg D.R."/>
            <person name="Seaver E.C."/>
            <person name="Weisblat D.A."/>
            <person name="Putnam N.H."/>
            <person name="Grigoriev I.V."/>
            <person name="Rokhsar D.S."/>
        </authorList>
    </citation>
    <scope>NUCLEOTIDE SEQUENCE</scope>
    <source>
        <strain evidence="11">I ESC-2004</strain>
    </source>
</reference>
<evidence type="ECO:0000313" key="11">
    <source>
        <dbReference type="Proteomes" id="UP000014760"/>
    </source>
</evidence>
<dbReference type="GO" id="GO:0046872">
    <property type="term" value="F:metal ion binding"/>
    <property type="evidence" value="ECO:0007669"/>
    <property type="project" value="UniProtKB-KW"/>
</dbReference>
<sequence>LGETVHVVAQSLGLWHVHQRGDRDDYVTINQQHVKEDEQASFSTISDEYLDTQGLPYDYASVMHFSGFDGKSPANAYTLQTADRKNQKTIGQRTGLSFSDIRALNLGYCANVCDGYNPDCENGGYADPNDCNKCKCKDGFAGDLCEDL</sequence>
<proteinExistence type="predicted"/>
<dbReference type="EMBL" id="AMQN01014254">
    <property type="status" value="NOT_ANNOTATED_CDS"/>
    <property type="molecule type" value="Genomic_DNA"/>
</dbReference>
<evidence type="ECO:0000313" key="10">
    <source>
        <dbReference type="EnsemblMetazoa" id="CapteP66512"/>
    </source>
</evidence>
<dbReference type="InterPro" id="IPR024079">
    <property type="entry name" value="MetalloPept_cat_dom_sf"/>
</dbReference>
<evidence type="ECO:0000259" key="8">
    <source>
        <dbReference type="PROSITE" id="PS51864"/>
    </source>
</evidence>
<reference evidence="9 11" key="2">
    <citation type="journal article" date="2013" name="Nature">
        <title>Insights into bilaterian evolution from three spiralian genomes.</title>
        <authorList>
            <person name="Simakov O."/>
            <person name="Marletaz F."/>
            <person name="Cho S.J."/>
            <person name="Edsinger-Gonzales E."/>
            <person name="Havlak P."/>
            <person name="Hellsten U."/>
            <person name="Kuo D.H."/>
            <person name="Larsson T."/>
            <person name="Lv J."/>
            <person name="Arendt D."/>
            <person name="Savage R."/>
            <person name="Osoegawa K."/>
            <person name="de Jong P."/>
            <person name="Grimwood J."/>
            <person name="Chapman J.A."/>
            <person name="Shapiro H."/>
            <person name="Aerts A."/>
            <person name="Otillar R.P."/>
            <person name="Terry A.Y."/>
            <person name="Boore J.L."/>
            <person name="Grigoriev I.V."/>
            <person name="Lindberg D.R."/>
            <person name="Seaver E.C."/>
            <person name="Weisblat D.A."/>
            <person name="Putnam N.H."/>
            <person name="Rokhsar D.S."/>
        </authorList>
    </citation>
    <scope>NUCLEOTIDE SEQUENCE</scope>
    <source>
        <strain evidence="9 11">I ESC-2004</strain>
    </source>
</reference>